<name>M1MTZ6_9CLOT</name>
<keyword evidence="1" id="KW-0614">Plasmid</keyword>
<reference evidence="1 2" key="1">
    <citation type="submission" date="2013-02" db="EMBL/GenBank/DDBJ databases">
        <title>Genome sequence of Clostridium saccharoperbutylacetonicum N1-4(HMT).</title>
        <authorList>
            <person name="Poehlein A."/>
            <person name="Daniel R."/>
        </authorList>
    </citation>
    <scope>NUCLEOTIDE SEQUENCE [LARGE SCALE GENOMIC DNA]</scope>
    <source>
        <strain evidence="2">N1-4(HMT)</strain>
        <plasmid evidence="2">Plasmid Csp_135p</plasmid>
    </source>
</reference>
<dbReference type="KEGG" id="csr:Cspa_135p00180"/>
<keyword evidence="2" id="KW-1185">Reference proteome</keyword>
<dbReference type="EMBL" id="CP004122">
    <property type="protein sequence ID" value="AGF59578.1"/>
    <property type="molecule type" value="Genomic_DNA"/>
</dbReference>
<evidence type="ECO:0000313" key="1">
    <source>
        <dbReference type="EMBL" id="AGF59578.1"/>
    </source>
</evidence>
<protein>
    <submittedName>
        <fullName evidence="1">Uncharacterized protein</fullName>
    </submittedName>
</protein>
<dbReference type="HOGENOM" id="CLU_2080702_0_0_9"/>
<gene>
    <name evidence="1" type="ORF">Cspa_135p00180</name>
</gene>
<accession>M1MTZ6</accession>
<proteinExistence type="predicted"/>
<evidence type="ECO:0000313" key="2">
    <source>
        <dbReference type="Proteomes" id="UP000011728"/>
    </source>
</evidence>
<sequence length="117" mass="13013">MVKYQVQFKPINPVTKKPVTNTTLDDWTGAATSSTGGYNTNYDMALMFIKPLNSTGTIVPTDFKKIDGDVWAVYAVKESIKAAMKTAKQLIQTYGIENVQICKVVQANVDIIFEEEE</sequence>
<dbReference type="AlphaFoldDB" id="M1MTZ6"/>
<dbReference type="Proteomes" id="UP000011728">
    <property type="component" value="Plasmid Csp_135p"/>
</dbReference>
<organism evidence="1 2">
    <name type="scientific">Clostridium saccharoperbutylacetonicum N1-4(HMT)</name>
    <dbReference type="NCBI Taxonomy" id="931276"/>
    <lineage>
        <taxon>Bacteria</taxon>
        <taxon>Bacillati</taxon>
        <taxon>Bacillota</taxon>
        <taxon>Clostridia</taxon>
        <taxon>Eubacteriales</taxon>
        <taxon>Clostridiaceae</taxon>
        <taxon>Clostridium</taxon>
    </lineage>
</organism>
<dbReference type="PATRIC" id="fig|931276.5.peg.5903"/>
<geneLocation type="plasmid" evidence="1 2">
    <name>Csp_135p</name>
</geneLocation>
<dbReference type="RefSeq" id="WP_015395885.1">
    <property type="nucleotide sequence ID" value="NC_020292.1"/>
</dbReference>